<keyword evidence="1" id="KW-0472">Membrane</keyword>
<evidence type="ECO:0000259" key="2">
    <source>
        <dbReference type="Pfam" id="PF01757"/>
    </source>
</evidence>
<keyword evidence="1" id="KW-0812">Transmembrane</keyword>
<dbReference type="InterPro" id="IPR050879">
    <property type="entry name" value="Acyltransferase_3"/>
</dbReference>
<feature type="transmembrane region" description="Helical" evidence="1">
    <location>
        <begin position="125"/>
        <end position="147"/>
    </location>
</feature>
<feature type="transmembrane region" description="Helical" evidence="1">
    <location>
        <begin position="303"/>
        <end position="324"/>
    </location>
</feature>
<feature type="transmembrane region" description="Helical" evidence="1">
    <location>
        <begin position="191"/>
        <end position="214"/>
    </location>
</feature>
<sequence>MRNEIKSLTGLRGIVALWVTVFHFSFFENYWIRSVVGKGYVAVDIFFVLSAFLLTVSYSDKFRNLSTEVVQRFYKKRVNRIYPVYFTSVIFIVLFIADNVSLSEFLVNAGLLQCFFNPNYSLNEVYWSLSTEWICYLIFPFLLWMILRYRINGWILVAAGLILRVILPYLPDMYWDDAPLIGNRSAQYLDVVFGVNSLIRTISCYFLGIGIAFLPEMRCRKNNLFIYGVAAVFFLLLYTGRGVFFVPLLSALIIRHLYSERKSLIKTFLETRVVYFLGNISYSLYIIHYIVRRQKIILVDSYLLNSFLLIGFSILLSYFSYILIEKRIKIFKT</sequence>
<dbReference type="Proteomes" id="UP000661696">
    <property type="component" value="Unassembled WGS sequence"/>
</dbReference>
<dbReference type="InterPro" id="IPR002656">
    <property type="entry name" value="Acyl_transf_3_dom"/>
</dbReference>
<dbReference type="Pfam" id="PF01757">
    <property type="entry name" value="Acyl_transf_3"/>
    <property type="match status" value="1"/>
</dbReference>
<feature type="transmembrane region" description="Helical" evidence="1">
    <location>
        <begin position="9"/>
        <end position="27"/>
    </location>
</feature>
<name>A0ABS1QC37_9FLAO</name>
<dbReference type="GO" id="GO:0016746">
    <property type="term" value="F:acyltransferase activity"/>
    <property type="evidence" value="ECO:0007669"/>
    <property type="project" value="UniProtKB-KW"/>
</dbReference>
<comment type="caution">
    <text evidence="3">The sequence shown here is derived from an EMBL/GenBank/DDBJ whole genome shotgun (WGS) entry which is preliminary data.</text>
</comment>
<dbReference type="EMBL" id="JAELVM010000001">
    <property type="protein sequence ID" value="MBL1220111.1"/>
    <property type="molecule type" value="Genomic_DNA"/>
</dbReference>
<keyword evidence="3" id="KW-0808">Transferase</keyword>
<keyword evidence="3" id="KW-0012">Acyltransferase</keyword>
<feature type="transmembrane region" description="Helical" evidence="1">
    <location>
        <begin position="273"/>
        <end position="291"/>
    </location>
</feature>
<proteinExistence type="predicted"/>
<feature type="domain" description="Acyltransferase 3" evidence="2">
    <location>
        <begin position="6"/>
        <end position="318"/>
    </location>
</feature>
<evidence type="ECO:0000256" key="1">
    <source>
        <dbReference type="SAM" id="Phobius"/>
    </source>
</evidence>
<keyword evidence="4" id="KW-1185">Reference proteome</keyword>
<dbReference type="RefSeq" id="WP_202089446.1">
    <property type="nucleotide sequence ID" value="NZ_JAELVM010000001.1"/>
</dbReference>
<gene>
    <name evidence="3" type="ORF">JET18_04635</name>
</gene>
<feature type="transmembrane region" description="Helical" evidence="1">
    <location>
        <begin position="80"/>
        <end position="97"/>
    </location>
</feature>
<evidence type="ECO:0000313" key="4">
    <source>
        <dbReference type="Proteomes" id="UP000661696"/>
    </source>
</evidence>
<organism evidence="3 4">
    <name type="scientific">Chryseobacterium endalhagicum</name>
    <dbReference type="NCBI Taxonomy" id="2797638"/>
    <lineage>
        <taxon>Bacteria</taxon>
        <taxon>Pseudomonadati</taxon>
        <taxon>Bacteroidota</taxon>
        <taxon>Flavobacteriia</taxon>
        <taxon>Flavobacteriales</taxon>
        <taxon>Weeksellaceae</taxon>
        <taxon>Chryseobacterium group</taxon>
        <taxon>Chryseobacterium</taxon>
    </lineage>
</organism>
<keyword evidence="1" id="KW-1133">Transmembrane helix</keyword>
<dbReference type="PANTHER" id="PTHR23028">
    <property type="entry name" value="ACETYLTRANSFERASE"/>
    <property type="match status" value="1"/>
</dbReference>
<accession>A0ABS1QC37</accession>
<feature type="transmembrane region" description="Helical" evidence="1">
    <location>
        <begin position="39"/>
        <end position="59"/>
    </location>
</feature>
<evidence type="ECO:0000313" key="3">
    <source>
        <dbReference type="EMBL" id="MBL1220111.1"/>
    </source>
</evidence>
<reference evidence="3 4" key="1">
    <citation type="submission" date="2020-12" db="EMBL/GenBank/DDBJ databases">
        <title>Chryseobacterium endoalhailicus sp. nov., isolated from seed of leguminous plant.</title>
        <authorList>
            <person name="Zhang X."/>
        </authorList>
    </citation>
    <scope>NUCLEOTIDE SEQUENCE [LARGE SCALE GENOMIC DNA]</scope>
    <source>
        <strain evidence="3 4">L7</strain>
    </source>
</reference>
<feature type="transmembrane region" description="Helical" evidence="1">
    <location>
        <begin position="154"/>
        <end position="171"/>
    </location>
</feature>
<feature type="transmembrane region" description="Helical" evidence="1">
    <location>
        <begin position="226"/>
        <end position="253"/>
    </location>
</feature>
<protein>
    <submittedName>
        <fullName evidence="3">Acyltransferase</fullName>
    </submittedName>
</protein>